<feature type="transmembrane region" description="Helical" evidence="6">
    <location>
        <begin position="206"/>
        <end position="230"/>
    </location>
</feature>
<protein>
    <submittedName>
        <fullName evidence="7">YihY/virulence factor BrkB family protein</fullName>
    </submittedName>
</protein>
<dbReference type="AlphaFoldDB" id="A0A6G7WF59"/>
<dbReference type="KEGG" id="jpo:G7058_01650"/>
<proteinExistence type="predicted"/>
<dbReference type="Proteomes" id="UP000501830">
    <property type="component" value="Chromosome"/>
</dbReference>
<evidence type="ECO:0000256" key="1">
    <source>
        <dbReference type="ARBA" id="ARBA00004651"/>
    </source>
</evidence>
<dbReference type="PIRSF" id="PIRSF035875">
    <property type="entry name" value="RNase_BN"/>
    <property type="match status" value="1"/>
</dbReference>
<comment type="subcellular location">
    <subcellularLocation>
        <location evidence="1">Cell membrane</location>
        <topology evidence="1">Multi-pass membrane protein</topology>
    </subcellularLocation>
</comment>
<dbReference type="GeneID" id="94551962"/>
<dbReference type="NCBIfam" id="TIGR00765">
    <property type="entry name" value="yihY_not_rbn"/>
    <property type="match status" value="1"/>
</dbReference>
<keyword evidence="5 6" id="KW-0472">Membrane</keyword>
<evidence type="ECO:0000256" key="2">
    <source>
        <dbReference type="ARBA" id="ARBA00022475"/>
    </source>
</evidence>
<evidence type="ECO:0000256" key="5">
    <source>
        <dbReference type="ARBA" id="ARBA00023136"/>
    </source>
</evidence>
<name>A0A6G7WF59_9LACT</name>
<sequence length="333" mass="37216">MKEKNFSETIKIVQKHIKRAEIGRQSAELAYYILLALFPVLLALANIIPLLPLPTNQILEYVELAVPSEVGTVILPILEGYLSGGSGGAISFGVIFSLWPASKAFSVFQNVLNQVYDTKPRKNFIITRIFSFLTAVLLVFLMGIVAFIFVFGREILGLVQSLLPVDILGIITTFEQVRWIIAFAVLIMILAFVYFFVPNVKWKLKYALPGAVVATIGFLLISQLFSLYISLAGGASLGTGTIGVFIVLMVWLYLLGAVFILGGVVNVIYYDYTHEDELVMDEDFPYVSHVFSKRGKQLMLKKQPMKRTLTKENIKIKMNYLPGQTDPSDWIGE</sequence>
<feature type="transmembrane region" description="Helical" evidence="6">
    <location>
        <begin position="73"/>
        <end position="99"/>
    </location>
</feature>
<dbReference type="PANTHER" id="PTHR30213:SF0">
    <property type="entry name" value="UPF0761 MEMBRANE PROTEIN YIHY"/>
    <property type="match status" value="1"/>
</dbReference>
<evidence type="ECO:0000256" key="3">
    <source>
        <dbReference type="ARBA" id="ARBA00022692"/>
    </source>
</evidence>
<keyword evidence="2" id="KW-1003">Cell membrane</keyword>
<evidence type="ECO:0000313" key="7">
    <source>
        <dbReference type="EMBL" id="QIK50866.1"/>
    </source>
</evidence>
<dbReference type="RefSeq" id="WP_166061907.1">
    <property type="nucleotide sequence ID" value="NZ_CP049889.1"/>
</dbReference>
<evidence type="ECO:0000313" key="8">
    <source>
        <dbReference type="Proteomes" id="UP000501830"/>
    </source>
</evidence>
<evidence type="ECO:0000256" key="4">
    <source>
        <dbReference type="ARBA" id="ARBA00022989"/>
    </source>
</evidence>
<feature type="transmembrane region" description="Helical" evidence="6">
    <location>
        <begin position="29"/>
        <end position="53"/>
    </location>
</feature>
<gene>
    <name evidence="7" type="ORF">G7058_01650</name>
</gene>
<accession>A0A6G7WF59</accession>
<keyword evidence="4 6" id="KW-1133">Transmembrane helix</keyword>
<dbReference type="GO" id="GO:0005886">
    <property type="term" value="C:plasma membrane"/>
    <property type="evidence" value="ECO:0007669"/>
    <property type="project" value="UniProtKB-SubCell"/>
</dbReference>
<feature type="transmembrane region" description="Helical" evidence="6">
    <location>
        <begin position="242"/>
        <end position="270"/>
    </location>
</feature>
<dbReference type="EMBL" id="CP049889">
    <property type="protein sequence ID" value="QIK50866.1"/>
    <property type="molecule type" value="Genomic_DNA"/>
</dbReference>
<dbReference type="PANTHER" id="PTHR30213">
    <property type="entry name" value="INNER MEMBRANE PROTEIN YHJD"/>
    <property type="match status" value="1"/>
</dbReference>
<dbReference type="Pfam" id="PF03631">
    <property type="entry name" value="Virul_fac_BrkB"/>
    <property type="match status" value="1"/>
</dbReference>
<organism evidence="7 8">
    <name type="scientific">Jeotgalibaca porci</name>
    <dbReference type="NCBI Taxonomy" id="1868793"/>
    <lineage>
        <taxon>Bacteria</taxon>
        <taxon>Bacillati</taxon>
        <taxon>Bacillota</taxon>
        <taxon>Bacilli</taxon>
        <taxon>Lactobacillales</taxon>
        <taxon>Carnobacteriaceae</taxon>
        <taxon>Jeotgalibaca</taxon>
    </lineage>
</organism>
<feature type="transmembrane region" description="Helical" evidence="6">
    <location>
        <begin position="129"/>
        <end position="152"/>
    </location>
</feature>
<dbReference type="InterPro" id="IPR017039">
    <property type="entry name" value="Virul_fac_BrkB"/>
</dbReference>
<keyword evidence="8" id="KW-1185">Reference proteome</keyword>
<reference evidence="7 8" key="1">
    <citation type="journal article" date="2017" name="Int. J. Syst. Evol. Microbiol.">
        <title>Jeotgalibaca porci sp. nov. and Jeotgalibaca arthritidis sp. nov., isolated from pigs, and emended description of the genus Jeotgalibaca.</title>
        <authorList>
            <person name="Zamora L."/>
            <person name="Perez-Sancho M."/>
            <person name="Dominguez L."/>
            <person name="Fernandez-Garayzabal J.F."/>
            <person name="Vela A.I."/>
        </authorList>
    </citation>
    <scope>NUCLEOTIDE SEQUENCE [LARGE SCALE GENOMIC DNA]</scope>
    <source>
        <strain evidence="7 8">CCUG 69148</strain>
    </source>
</reference>
<evidence type="ECO:0000256" key="6">
    <source>
        <dbReference type="SAM" id="Phobius"/>
    </source>
</evidence>
<feature type="transmembrane region" description="Helical" evidence="6">
    <location>
        <begin position="177"/>
        <end position="197"/>
    </location>
</feature>
<keyword evidence="3 6" id="KW-0812">Transmembrane</keyword>